<evidence type="ECO:0000256" key="4">
    <source>
        <dbReference type="ARBA" id="ARBA00022617"/>
    </source>
</evidence>
<dbReference type="GO" id="GO:0005737">
    <property type="term" value="C:cytoplasm"/>
    <property type="evidence" value="ECO:0007669"/>
    <property type="project" value="TreeGrafter"/>
</dbReference>
<accession>A0A8C4T779</accession>
<dbReference type="GeneTree" id="ENSGT00950000182879"/>
<dbReference type="GO" id="GO:0005506">
    <property type="term" value="F:iron ion binding"/>
    <property type="evidence" value="ECO:0007669"/>
    <property type="project" value="InterPro"/>
</dbReference>
<protein>
    <recommendedName>
        <fullName evidence="14">Cytochrome P450 2J2-like</fullName>
    </recommendedName>
</protein>
<keyword evidence="9" id="KW-0472">Membrane</keyword>
<comment type="cofactor">
    <cofactor evidence="1 10">
        <name>heme</name>
        <dbReference type="ChEBI" id="CHEBI:30413"/>
    </cofactor>
</comment>
<evidence type="ECO:0000256" key="7">
    <source>
        <dbReference type="ARBA" id="ARBA00023004"/>
    </source>
</evidence>
<comment type="subcellular location">
    <subcellularLocation>
        <location evidence="2">Membrane</location>
    </subcellularLocation>
</comment>
<dbReference type="InterPro" id="IPR002401">
    <property type="entry name" value="Cyt_P450_E_grp-I"/>
</dbReference>
<dbReference type="PRINTS" id="PR00385">
    <property type="entry name" value="P450"/>
</dbReference>
<keyword evidence="8 11" id="KW-0503">Monooxygenase</keyword>
<sequence length="509" mass="58233">MGILNALPTFFSQWLDATSLFIFLLVFLLAADYIKNRAPKNFPLGPWSLPFVGNIFNIDPLKLTLSLPLVQLAERYGNIFSLRLGRDKAVVVNGFKMVKEALVNQGDIFAGRTLTPVFERINRGQGLSMSNGYMWKQQRRFAMSTLRNFGVGKKTLESTILEETNLHMLPLFPNLHVHFDECPTTFVTHLSMICQSGHPISHHVALALSHPPQGRPYTLTLISFSLSLFLQRFLQLYNAFPTVMKQLPGRHNDIFRNYKKVVAFLTQQIQTHRENWEPSEPRDYVDSYFAEIIKRHNDPEAQFDDENLCYCTLDLIIAGTETTSTTLRWALLYMMKHQQVQEKVHEEINRVIGQARQPSMDDRPNMPYTDAVIHEVQRISNIVPLNLPRLTTRDTTLGGYFIPEGTQIIPNLTSVLFDKNEWETPDSFNPHHFLDASGEFVRKEAFMPFSAGQRICLGENLAKMDLFLFFTSLLQKLTFHSPAGVEPSFDFQVGLTLSPLPFQICASMR</sequence>
<evidence type="ECO:0000256" key="9">
    <source>
        <dbReference type="ARBA" id="ARBA00023136"/>
    </source>
</evidence>
<dbReference type="PANTHER" id="PTHR24300">
    <property type="entry name" value="CYTOCHROME P450 508A4-RELATED"/>
    <property type="match status" value="1"/>
</dbReference>
<evidence type="ECO:0000256" key="11">
    <source>
        <dbReference type="RuleBase" id="RU000461"/>
    </source>
</evidence>
<feature type="binding site" description="axial binding residue" evidence="10">
    <location>
        <position position="456"/>
    </location>
    <ligand>
        <name>heme</name>
        <dbReference type="ChEBI" id="CHEBI:30413"/>
    </ligand>
    <ligandPart>
        <name>Fe</name>
        <dbReference type="ChEBI" id="CHEBI:18248"/>
    </ligandPart>
</feature>
<dbReference type="GO" id="GO:0020037">
    <property type="term" value="F:heme binding"/>
    <property type="evidence" value="ECO:0007669"/>
    <property type="project" value="InterPro"/>
</dbReference>
<dbReference type="Ensembl" id="ENSECRT00000028802.1">
    <property type="protein sequence ID" value="ENSECRP00000028215.1"/>
    <property type="gene ID" value="ENSECRG00000017799.1"/>
</dbReference>
<dbReference type="GO" id="GO:0016020">
    <property type="term" value="C:membrane"/>
    <property type="evidence" value="ECO:0007669"/>
    <property type="project" value="UniProtKB-SubCell"/>
</dbReference>
<evidence type="ECO:0000256" key="10">
    <source>
        <dbReference type="PIRSR" id="PIRSR602401-1"/>
    </source>
</evidence>
<evidence type="ECO:0000256" key="5">
    <source>
        <dbReference type="ARBA" id="ARBA00022723"/>
    </source>
</evidence>
<organism evidence="12 13">
    <name type="scientific">Erpetoichthys calabaricus</name>
    <name type="common">Rope fish</name>
    <name type="synonym">Calamoichthys calabaricus</name>
    <dbReference type="NCBI Taxonomy" id="27687"/>
    <lineage>
        <taxon>Eukaryota</taxon>
        <taxon>Metazoa</taxon>
        <taxon>Chordata</taxon>
        <taxon>Craniata</taxon>
        <taxon>Vertebrata</taxon>
        <taxon>Euteleostomi</taxon>
        <taxon>Actinopterygii</taxon>
        <taxon>Polypteriformes</taxon>
        <taxon>Polypteridae</taxon>
        <taxon>Erpetoichthys</taxon>
    </lineage>
</organism>
<evidence type="ECO:0000256" key="1">
    <source>
        <dbReference type="ARBA" id="ARBA00001971"/>
    </source>
</evidence>
<evidence type="ECO:0000256" key="8">
    <source>
        <dbReference type="ARBA" id="ARBA00023033"/>
    </source>
</evidence>
<evidence type="ECO:0008006" key="14">
    <source>
        <dbReference type="Google" id="ProtNLM"/>
    </source>
</evidence>
<keyword evidence="13" id="KW-1185">Reference proteome</keyword>
<dbReference type="Proteomes" id="UP000694620">
    <property type="component" value="Chromosome 10"/>
</dbReference>
<evidence type="ECO:0000256" key="3">
    <source>
        <dbReference type="ARBA" id="ARBA00010617"/>
    </source>
</evidence>
<dbReference type="FunFam" id="1.10.630.10:FF:000004">
    <property type="entry name" value="cytochrome P450 2D15 isoform X1"/>
    <property type="match status" value="1"/>
</dbReference>
<dbReference type="PANTHER" id="PTHR24300:SF177">
    <property type="entry name" value="CYTOCHROME P450 2J2"/>
    <property type="match status" value="1"/>
</dbReference>
<gene>
    <name evidence="12" type="primary">LOC114658648</name>
</gene>
<keyword evidence="7 10" id="KW-0408">Iron</keyword>
<evidence type="ECO:0000313" key="12">
    <source>
        <dbReference type="Ensembl" id="ENSECRP00000028215.1"/>
    </source>
</evidence>
<dbReference type="AlphaFoldDB" id="A0A8C4T779"/>
<keyword evidence="4 10" id="KW-0349">Heme</keyword>
<dbReference type="GO" id="GO:0016712">
    <property type="term" value="F:oxidoreductase activity, acting on paired donors, with incorporation or reduction of molecular oxygen, reduced flavin or flavoprotein as one donor, and incorporation of one atom of oxygen"/>
    <property type="evidence" value="ECO:0007669"/>
    <property type="project" value="TreeGrafter"/>
</dbReference>
<proteinExistence type="inferred from homology"/>
<evidence type="ECO:0000313" key="13">
    <source>
        <dbReference type="Proteomes" id="UP000694620"/>
    </source>
</evidence>
<evidence type="ECO:0000256" key="2">
    <source>
        <dbReference type="ARBA" id="ARBA00004370"/>
    </source>
</evidence>
<dbReference type="GO" id="GO:0006082">
    <property type="term" value="P:organic acid metabolic process"/>
    <property type="evidence" value="ECO:0007669"/>
    <property type="project" value="TreeGrafter"/>
</dbReference>
<reference evidence="12" key="1">
    <citation type="submission" date="2021-06" db="EMBL/GenBank/DDBJ databases">
        <authorList>
            <consortium name="Wellcome Sanger Institute Data Sharing"/>
        </authorList>
    </citation>
    <scope>NUCLEOTIDE SEQUENCE [LARGE SCALE GENOMIC DNA]</scope>
</reference>
<reference evidence="12" key="3">
    <citation type="submission" date="2025-09" db="UniProtKB">
        <authorList>
            <consortium name="Ensembl"/>
        </authorList>
    </citation>
    <scope>IDENTIFICATION</scope>
</reference>
<dbReference type="Gene3D" id="1.10.630.10">
    <property type="entry name" value="Cytochrome P450"/>
    <property type="match status" value="1"/>
</dbReference>
<keyword evidence="5 10" id="KW-0479">Metal-binding</keyword>
<dbReference type="InterPro" id="IPR017972">
    <property type="entry name" value="Cyt_P450_CS"/>
</dbReference>
<dbReference type="GO" id="GO:0006805">
    <property type="term" value="P:xenobiotic metabolic process"/>
    <property type="evidence" value="ECO:0007669"/>
    <property type="project" value="TreeGrafter"/>
</dbReference>
<evidence type="ECO:0000256" key="6">
    <source>
        <dbReference type="ARBA" id="ARBA00023002"/>
    </source>
</evidence>
<dbReference type="PROSITE" id="PS00086">
    <property type="entry name" value="CYTOCHROME_P450"/>
    <property type="match status" value="1"/>
</dbReference>
<reference evidence="12" key="2">
    <citation type="submission" date="2025-08" db="UniProtKB">
        <authorList>
            <consortium name="Ensembl"/>
        </authorList>
    </citation>
    <scope>IDENTIFICATION</scope>
</reference>
<keyword evidence="6 11" id="KW-0560">Oxidoreductase</keyword>
<dbReference type="PRINTS" id="PR00463">
    <property type="entry name" value="EP450I"/>
</dbReference>
<dbReference type="InterPro" id="IPR036396">
    <property type="entry name" value="Cyt_P450_sf"/>
</dbReference>
<dbReference type="Pfam" id="PF00067">
    <property type="entry name" value="p450"/>
    <property type="match status" value="1"/>
</dbReference>
<dbReference type="InterPro" id="IPR001128">
    <property type="entry name" value="Cyt_P450"/>
</dbReference>
<dbReference type="InterPro" id="IPR050182">
    <property type="entry name" value="Cytochrome_P450_fam2"/>
</dbReference>
<dbReference type="SUPFAM" id="SSF48264">
    <property type="entry name" value="Cytochrome P450"/>
    <property type="match status" value="1"/>
</dbReference>
<name>A0A8C4T779_ERPCA</name>
<comment type="similarity">
    <text evidence="3 11">Belongs to the cytochrome P450 family.</text>
</comment>